<dbReference type="Proteomes" id="UP001164733">
    <property type="component" value="Chromosome"/>
</dbReference>
<reference evidence="1" key="1">
    <citation type="submission" date="2021-11" db="EMBL/GenBank/DDBJ databases">
        <title>Clostridia strains as spoilage organisms.</title>
        <authorList>
            <person name="Wambui J."/>
            <person name="Stevens M.J.A."/>
            <person name="Stephan R."/>
        </authorList>
    </citation>
    <scope>NUCLEOTIDE SEQUENCE</scope>
    <source>
        <strain evidence="1">CF009</strain>
    </source>
</reference>
<sequence length="56" mass="6666">MKSKGIKLGSPNRKLPEDFKKYYNKWKGKEVTGVEFAKLLKISKSTLYRHIKEYEM</sequence>
<dbReference type="RefSeq" id="WP_216127769.1">
    <property type="nucleotide sequence ID" value="NZ_CP086239.1"/>
</dbReference>
<protein>
    <submittedName>
        <fullName evidence="1">Uncharacterized protein</fullName>
    </submittedName>
</protein>
<evidence type="ECO:0000313" key="2">
    <source>
        <dbReference type="Proteomes" id="UP001164733"/>
    </source>
</evidence>
<organism evidence="1 2">
    <name type="scientific">Clostridium estertheticum</name>
    <dbReference type="NCBI Taxonomy" id="238834"/>
    <lineage>
        <taxon>Bacteria</taxon>
        <taxon>Bacillati</taxon>
        <taxon>Bacillota</taxon>
        <taxon>Clostridia</taxon>
        <taxon>Eubacteriales</taxon>
        <taxon>Clostridiaceae</taxon>
        <taxon>Clostridium</taxon>
    </lineage>
</organism>
<gene>
    <name evidence="1" type="ORF">LL038_09470</name>
</gene>
<evidence type="ECO:0000313" key="1">
    <source>
        <dbReference type="EMBL" id="WAG62443.1"/>
    </source>
</evidence>
<accession>A0AA47ELH8</accession>
<proteinExistence type="predicted"/>
<dbReference type="AlphaFoldDB" id="A0AA47ELH8"/>
<name>A0AA47ELH8_9CLOT</name>
<dbReference type="EMBL" id="CP086239">
    <property type="protein sequence ID" value="WAG62443.1"/>
    <property type="molecule type" value="Genomic_DNA"/>
</dbReference>